<organism evidence="2 3">
    <name type="scientific">Cucumis melo var. makuwa</name>
    <name type="common">Oriental melon</name>
    <dbReference type="NCBI Taxonomy" id="1194695"/>
    <lineage>
        <taxon>Eukaryota</taxon>
        <taxon>Viridiplantae</taxon>
        <taxon>Streptophyta</taxon>
        <taxon>Embryophyta</taxon>
        <taxon>Tracheophyta</taxon>
        <taxon>Spermatophyta</taxon>
        <taxon>Magnoliopsida</taxon>
        <taxon>eudicotyledons</taxon>
        <taxon>Gunneridae</taxon>
        <taxon>Pentapetalae</taxon>
        <taxon>rosids</taxon>
        <taxon>fabids</taxon>
        <taxon>Cucurbitales</taxon>
        <taxon>Cucurbitaceae</taxon>
        <taxon>Benincaseae</taxon>
        <taxon>Cucumis</taxon>
    </lineage>
</organism>
<feature type="compositionally biased region" description="Polar residues" evidence="1">
    <location>
        <begin position="73"/>
        <end position="90"/>
    </location>
</feature>
<evidence type="ECO:0008006" key="4">
    <source>
        <dbReference type="Google" id="ProtNLM"/>
    </source>
</evidence>
<dbReference type="EMBL" id="SSTD01000141">
    <property type="protein sequence ID" value="TYK30866.1"/>
    <property type="molecule type" value="Genomic_DNA"/>
</dbReference>
<dbReference type="AlphaFoldDB" id="A0A5D3E5E2"/>
<evidence type="ECO:0000313" key="3">
    <source>
        <dbReference type="Proteomes" id="UP000321947"/>
    </source>
</evidence>
<protein>
    <recommendedName>
        <fullName evidence="4">CACTA en-spm transposon protein</fullName>
    </recommendedName>
</protein>
<comment type="caution">
    <text evidence="2">The sequence shown here is derived from an EMBL/GenBank/DDBJ whole genome shotgun (WGS) entry which is preliminary data.</text>
</comment>
<evidence type="ECO:0000313" key="2">
    <source>
        <dbReference type="EMBL" id="TYK30866.1"/>
    </source>
</evidence>
<sequence>MVSIERLFKRIWYVPEVDDVEDQQLNIPEIVVGHRVANHIEDDTLCTMSNFPVGFDESGSLFDFNIEEFNNVGGTSSVGDTSDASQPTTRTPRRREHSRSLE</sequence>
<proteinExistence type="predicted"/>
<accession>A0A5D3E5E2</accession>
<reference evidence="2 3" key="1">
    <citation type="submission" date="2019-08" db="EMBL/GenBank/DDBJ databases">
        <title>Draft genome sequences of two oriental melons (Cucumis melo L. var makuwa).</title>
        <authorList>
            <person name="Kwon S.-Y."/>
        </authorList>
    </citation>
    <scope>NUCLEOTIDE SEQUENCE [LARGE SCALE GENOMIC DNA]</scope>
    <source>
        <strain evidence="3">cv. Chang Bougi</strain>
        <tissue evidence="2">Leaf</tissue>
    </source>
</reference>
<gene>
    <name evidence="2" type="ORF">E5676_scaffold455G00660</name>
</gene>
<feature type="compositionally biased region" description="Basic residues" evidence="1">
    <location>
        <begin position="91"/>
        <end position="102"/>
    </location>
</feature>
<name>A0A5D3E5E2_CUCMM</name>
<feature type="region of interest" description="Disordered" evidence="1">
    <location>
        <begin position="73"/>
        <end position="102"/>
    </location>
</feature>
<evidence type="ECO:0000256" key="1">
    <source>
        <dbReference type="SAM" id="MobiDB-lite"/>
    </source>
</evidence>
<dbReference type="Proteomes" id="UP000321947">
    <property type="component" value="Unassembled WGS sequence"/>
</dbReference>